<dbReference type="Proteomes" id="UP000663880">
    <property type="component" value="Unassembled WGS sequence"/>
</dbReference>
<keyword evidence="3" id="KW-1185">Reference proteome</keyword>
<evidence type="ECO:0000313" key="3">
    <source>
        <dbReference type="Proteomes" id="UP000663880"/>
    </source>
</evidence>
<dbReference type="OrthoDB" id="7462124at2759"/>
<evidence type="ECO:0000313" key="2">
    <source>
        <dbReference type="EMBL" id="CAF4874533.1"/>
    </source>
</evidence>
<protein>
    <recommendedName>
        <fullName evidence="1">Reverse transcriptase domain-containing protein</fullName>
    </recommendedName>
</protein>
<feature type="domain" description="Reverse transcriptase" evidence="1">
    <location>
        <begin position="11"/>
        <end position="193"/>
    </location>
</feature>
<dbReference type="PROSITE" id="PS50878">
    <property type="entry name" value="RT_POL"/>
    <property type="match status" value="1"/>
</dbReference>
<reference evidence="2" key="1">
    <citation type="submission" date="2021-02" db="EMBL/GenBank/DDBJ databases">
        <authorList>
            <person name="Steward A R."/>
        </authorList>
    </citation>
    <scope>NUCLEOTIDE SEQUENCE</scope>
</reference>
<dbReference type="AlphaFoldDB" id="A0A821THL2"/>
<dbReference type="InterPro" id="IPR036397">
    <property type="entry name" value="RNaseH_sf"/>
</dbReference>
<comment type="caution">
    <text evidence="2">The sequence shown here is derived from an EMBL/GenBank/DDBJ whole genome shotgun (WGS) entry which is preliminary data.</text>
</comment>
<dbReference type="Gene3D" id="3.30.70.270">
    <property type="match status" value="1"/>
</dbReference>
<sequence length="553" mass="63792">MSLEIHTMIRDHILEPAPLTPSFISPLFIITKNNGKNRVIFNLKSLNQFMKPEPFHLFHHHQMPNFLQKGDWMVKLDLSQAYYHIPISLEHRCFLRISYEGRLLQMTCLPFGLAIAPKMFASVTNWTAELLRRQGLRVIVYLDDYLLVHQDRTILNSQVLIAMTFLKNLGWTINLEKSICTPTRSIDFLGITWDTLSNAKSLPVEKVIKIRQCLITRLSAGNWTLKQAQRLLGYLNFATFITHRGRLHCRTLQRHSNALRRFPRCPSPLAEEVNQDMVWWLHNLSHKTPIHFETRQVNYIVTDASDLQWGALVNNKPLKGSWTQSQMEWHGVSLTSEVLKNSMVILQSDSKTVVSYIKNEGGTRSQMLLKLTKDLLALTDSLNIVLIPHHLPGMYNVEADYLSRNRRGAEWHLLKEATTDIFRRWGTPEIDLFASREAHVVASYVSLDLLDSNACFHDAFSKCWRYDLAWIFPPPALLPRVLHHLNLSQGKFIIIAPRWRKPFWRPDLKGRALAPSLPIRNLSKTLVNTVTGQPPPQVQKLQLEAWLILAGNL</sequence>
<dbReference type="InterPro" id="IPR052055">
    <property type="entry name" value="Hepadnavirus_pol/RT"/>
</dbReference>
<gene>
    <name evidence="2" type="ORF">PMACD_LOCUS9052</name>
</gene>
<accession>A0A821THL2</accession>
<dbReference type="PANTHER" id="PTHR33050">
    <property type="entry name" value="REVERSE TRANSCRIPTASE DOMAIN-CONTAINING PROTEIN"/>
    <property type="match status" value="1"/>
</dbReference>
<organism evidence="2 3">
    <name type="scientific">Pieris macdunnoughi</name>
    <dbReference type="NCBI Taxonomy" id="345717"/>
    <lineage>
        <taxon>Eukaryota</taxon>
        <taxon>Metazoa</taxon>
        <taxon>Ecdysozoa</taxon>
        <taxon>Arthropoda</taxon>
        <taxon>Hexapoda</taxon>
        <taxon>Insecta</taxon>
        <taxon>Pterygota</taxon>
        <taxon>Neoptera</taxon>
        <taxon>Endopterygota</taxon>
        <taxon>Lepidoptera</taxon>
        <taxon>Glossata</taxon>
        <taxon>Ditrysia</taxon>
        <taxon>Papilionoidea</taxon>
        <taxon>Pieridae</taxon>
        <taxon>Pierinae</taxon>
        <taxon>Pieris</taxon>
    </lineage>
</organism>
<dbReference type="GO" id="GO:0071897">
    <property type="term" value="P:DNA biosynthetic process"/>
    <property type="evidence" value="ECO:0007669"/>
    <property type="project" value="UniProtKB-ARBA"/>
</dbReference>
<dbReference type="Pfam" id="PF00078">
    <property type="entry name" value="RVT_1"/>
    <property type="match status" value="1"/>
</dbReference>
<name>A0A821THL2_9NEOP</name>
<dbReference type="Gene3D" id="3.30.420.10">
    <property type="entry name" value="Ribonuclease H-like superfamily/Ribonuclease H"/>
    <property type="match status" value="1"/>
</dbReference>
<dbReference type="InterPro" id="IPR000477">
    <property type="entry name" value="RT_dom"/>
</dbReference>
<dbReference type="Gene3D" id="3.10.10.10">
    <property type="entry name" value="HIV Type 1 Reverse Transcriptase, subunit A, domain 1"/>
    <property type="match status" value="1"/>
</dbReference>
<dbReference type="InterPro" id="IPR043502">
    <property type="entry name" value="DNA/RNA_pol_sf"/>
</dbReference>
<dbReference type="SUPFAM" id="SSF56672">
    <property type="entry name" value="DNA/RNA polymerases"/>
    <property type="match status" value="1"/>
</dbReference>
<dbReference type="EMBL" id="CAJOBZ010000024">
    <property type="protein sequence ID" value="CAF4874533.1"/>
    <property type="molecule type" value="Genomic_DNA"/>
</dbReference>
<dbReference type="PANTHER" id="PTHR33050:SF7">
    <property type="entry name" value="RIBONUCLEASE H"/>
    <property type="match status" value="1"/>
</dbReference>
<evidence type="ECO:0000259" key="1">
    <source>
        <dbReference type="PROSITE" id="PS50878"/>
    </source>
</evidence>
<dbReference type="CDD" id="cd09275">
    <property type="entry name" value="RNase_HI_RT_DIRS1"/>
    <property type="match status" value="1"/>
</dbReference>
<dbReference type="GO" id="GO:0003676">
    <property type="term" value="F:nucleic acid binding"/>
    <property type="evidence" value="ECO:0007669"/>
    <property type="project" value="InterPro"/>
</dbReference>
<proteinExistence type="predicted"/>
<dbReference type="InterPro" id="IPR043128">
    <property type="entry name" value="Rev_trsase/Diguanyl_cyclase"/>
</dbReference>
<dbReference type="CDD" id="cd03714">
    <property type="entry name" value="RT_DIRS1"/>
    <property type="match status" value="1"/>
</dbReference>